<evidence type="ECO:0000259" key="4">
    <source>
        <dbReference type="PROSITE" id="PS50213"/>
    </source>
</evidence>
<feature type="compositionally biased region" description="Basic and acidic residues" evidence="1">
    <location>
        <begin position="1873"/>
        <end position="1882"/>
    </location>
</feature>
<feature type="compositionally biased region" description="Low complexity" evidence="1">
    <location>
        <begin position="1699"/>
        <end position="1710"/>
    </location>
</feature>
<feature type="compositionally biased region" description="Pro residues" evidence="1">
    <location>
        <begin position="1229"/>
        <end position="1239"/>
    </location>
</feature>
<dbReference type="PANTHER" id="PTHR10900:SF77">
    <property type="entry name" value="FI19380P1"/>
    <property type="match status" value="1"/>
</dbReference>
<gene>
    <name evidence="5" type="ORF">SEMRO_60_G034740.1</name>
</gene>
<feature type="chain" id="PRO_5040227845" evidence="3">
    <location>
        <begin position="22"/>
        <end position="1948"/>
    </location>
</feature>
<feature type="region of interest" description="Disordered" evidence="1">
    <location>
        <begin position="1848"/>
        <end position="1948"/>
    </location>
</feature>
<feature type="transmembrane region" description="Helical" evidence="2">
    <location>
        <begin position="1452"/>
        <end position="1478"/>
    </location>
</feature>
<keyword evidence="2" id="KW-1133">Transmembrane helix</keyword>
<feature type="compositionally biased region" description="Low complexity" evidence="1">
    <location>
        <begin position="244"/>
        <end position="253"/>
    </location>
</feature>
<feature type="compositionally biased region" description="Acidic residues" evidence="1">
    <location>
        <begin position="1933"/>
        <end position="1948"/>
    </location>
</feature>
<feature type="compositionally biased region" description="Low complexity" evidence="1">
    <location>
        <begin position="1186"/>
        <end position="1228"/>
    </location>
</feature>
<feature type="domain" description="FAS1" evidence="4">
    <location>
        <begin position="283"/>
        <end position="414"/>
    </location>
</feature>
<feature type="compositionally biased region" description="Polar residues" evidence="1">
    <location>
        <begin position="70"/>
        <end position="83"/>
    </location>
</feature>
<keyword evidence="2" id="KW-0812">Transmembrane</keyword>
<evidence type="ECO:0000256" key="3">
    <source>
        <dbReference type="SAM" id="SignalP"/>
    </source>
</evidence>
<feature type="compositionally biased region" description="Basic and acidic residues" evidence="1">
    <location>
        <begin position="1645"/>
        <end position="1657"/>
    </location>
</feature>
<feature type="compositionally biased region" description="Low complexity" evidence="1">
    <location>
        <begin position="54"/>
        <end position="69"/>
    </location>
</feature>
<feature type="compositionally biased region" description="Low complexity" evidence="1">
    <location>
        <begin position="1132"/>
        <end position="1176"/>
    </location>
</feature>
<feature type="compositionally biased region" description="Low complexity" evidence="1">
    <location>
        <begin position="516"/>
        <end position="533"/>
    </location>
</feature>
<dbReference type="SUPFAM" id="SSF82153">
    <property type="entry name" value="FAS1 domain"/>
    <property type="match status" value="5"/>
</dbReference>
<feature type="domain" description="FAS1" evidence="4">
    <location>
        <begin position="844"/>
        <end position="990"/>
    </location>
</feature>
<feature type="region of interest" description="Disordered" evidence="1">
    <location>
        <begin position="1132"/>
        <end position="1278"/>
    </location>
</feature>
<organism evidence="5 6">
    <name type="scientific">Seminavis robusta</name>
    <dbReference type="NCBI Taxonomy" id="568900"/>
    <lineage>
        <taxon>Eukaryota</taxon>
        <taxon>Sar</taxon>
        <taxon>Stramenopiles</taxon>
        <taxon>Ochrophyta</taxon>
        <taxon>Bacillariophyta</taxon>
        <taxon>Bacillariophyceae</taxon>
        <taxon>Bacillariophycidae</taxon>
        <taxon>Naviculales</taxon>
        <taxon>Naviculaceae</taxon>
        <taxon>Seminavis</taxon>
    </lineage>
</organism>
<keyword evidence="6" id="KW-1185">Reference proteome</keyword>
<feature type="region of interest" description="Disordered" evidence="1">
    <location>
        <begin position="1518"/>
        <end position="1778"/>
    </location>
</feature>
<feature type="compositionally biased region" description="Polar residues" evidence="1">
    <location>
        <begin position="536"/>
        <end position="546"/>
    </location>
</feature>
<feature type="compositionally biased region" description="Acidic residues" evidence="1">
    <location>
        <begin position="1856"/>
        <end position="1872"/>
    </location>
</feature>
<feature type="compositionally biased region" description="Polar residues" evidence="1">
    <location>
        <begin position="1244"/>
        <end position="1262"/>
    </location>
</feature>
<dbReference type="SMART" id="SM00554">
    <property type="entry name" value="FAS1"/>
    <property type="match status" value="5"/>
</dbReference>
<evidence type="ECO:0000313" key="5">
    <source>
        <dbReference type="EMBL" id="CAB9499421.1"/>
    </source>
</evidence>
<dbReference type="Proteomes" id="UP001153069">
    <property type="component" value="Unassembled WGS sequence"/>
</dbReference>
<feature type="compositionally biased region" description="Polar residues" evidence="1">
    <location>
        <begin position="503"/>
        <end position="515"/>
    </location>
</feature>
<dbReference type="InterPro" id="IPR036378">
    <property type="entry name" value="FAS1_dom_sf"/>
</dbReference>
<evidence type="ECO:0000256" key="1">
    <source>
        <dbReference type="SAM" id="MobiDB-lite"/>
    </source>
</evidence>
<feature type="compositionally biased region" description="Polar residues" evidence="1">
    <location>
        <begin position="438"/>
        <end position="447"/>
    </location>
</feature>
<feature type="domain" description="FAS1" evidence="4">
    <location>
        <begin position="563"/>
        <end position="696"/>
    </location>
</feature>
<feature type="region of interest" description="Disordered" evidence="1">
    <location>
        <begin position="1328"/>
        <end position="1369"/>
    </location>
</feature>
<feature type="region of interest" description="Disordered" evidence="1">
    <location>
        <begin position="237"/>
        <end position="265"/>
    </location>
</feature>
<dbReference type="GO" id="GO:0005615">
    <property type="term" value="C:extracellular space"/>
    <property type="evidence" value="ECO:0007669"/>
    <property type="project" value="TreeGrafter"/>
</dbReference>
<evidence type="ECO:0000256" key="2">
    <source>
        <dbReference type="SAM" id="Phobius"/>
    </source>
</evidence>
<dbReference type="PROSITE" id="PS50213">
    <property type="entry name" value="FAS1"/>
    <property type="match status" value="5"/>
</dbReference>
<keyword evidence="3" id="KW-0732">Signal</keyword>
<feature type="compositionally biased region" description="Acidic residues" evidence="1">
    <location>
        <begin position="1559"/>
        <end position="1576"/>
    </location>
</feature>
<accession>A0A9N8H3H4</accession>
<feature type="compositionally biased region" description="Low complexity" evidence="1">
    <location>
        <begin position="1902"/>
        <end position="1923"/>
    </location>
</feature>
<feature type="compositionally biased region" description="Acidic residues" evidence="1">
    <location>
        <begin position="1731"/>
        <end position="1743"/>
    </location>
</feature>
<sequence>MILPSFTIVMQLLALIILQSALQVPASSDIQQTRYLQLQPQPQNSSASAYDPNATATPTDTPTDTDTPANSTRSPAPTNQVSPGTFAPTPTPTIPVPLESNSTAWPTAAVTNDTSQQLPVHANATIRQCILSLFQADSNGDNYLDAANEYIHWINQLVENDNTTDPSLPEETLSFSTLTPPLQELFITYAATYSETDHLDIHGARPGTLVTSLQQGQSLNDLCEEALILVATNRNNTSTQDGASNSNSNSNSNATDAPTSDVVRGDYPIHENITTRNETDSVLEALSSALFNEGGVPTLVSLLQLANLTETLSIASNITLFAPSDTAFNQMNPEELAFVQLPENRELLVDILTYHMLPNSILLSTDFVGGNKLTMVNGRITTLGIDPPRVNEAVVSTPDVIAANGVIHVIGNVLLPNVQSLFTVPANDSSVDAAAEAQNGTDPNAGNATVADAPSAPTNETNTSPDDSTTPTGSNSTASAQNASTPAGFNATGPNATVPAIPNATNSPNATSPAFSSNTSSALNTTAPSSSPTVAGATSPSPTVAPTDNPGPAPTTRPMNSTPANVWELLLTLENINLFLNGLEQVNVDKLLIDTTEIFTVFAPVDSVVLLNEEIQFFVDNINTWSQHLTDILEHHLVAGSSFLAAELFNGVAGDTLTSLAGEPVTVQNDTVGGQSITQSDLISANGVVHLLDGILAVDRLTQNLAQMLESGLGVATNQRRLQDGQEFARVVGLLTSTGLISGPRLTERSINGATLLAPTNGAFAQYQEEENSRDLLLYHMIPRNVYAEIDSGTKMLVSTEHPTADMWVTVDDAGMLHFNGKRAVSEVLGQNGVLHVVEELLEPPSLVDLFSLTNHNSNLNIDIMNEFLLASDSEFWESIGADGRVTLFVPVDDYLENNTRIEDRSRLVSPLWSQHLRDLLSNLILSRPFSKDELLAVASRGATVLPTIGMQNLTVEVDVGGTLAVGEGRVLYPPISATNGIVHILTSLPLPPSVTSSVMDLLPSISNNSNLVNIILDAGLDRILSSLSPVTFFAPAEDFFGIPTTELADMIENHIFEGIFYFDELLGMDGTVITSVNSKEWVVSVLDSSVFLQAERGSSVVARLETPFDLLGNNGVLHRVDALLSDIGAPLTPNPNSTNPPNATVPAPTSSPTSLNVTLPTRPNVTTPNPNSTIPPTVPAPTSSPTPVNATLPTRPNATSPAPTPAAQNATYHPSGGPTSSPTVGSPTPGPSTKPPLMPVATFSPTASNESSAAPTVSSSGTNASAAPVPTPAPTGNVTNVRVNTSFVISNTNGLTSLDVSLPENAMVLNQGYTDFVQQLVADVEKSQQRRLRGSPQDRRLSASLDAGSRPSLYGVHDMTCPTGQTPPIPDNAACQTVYGRYDLIVSDEDPIAVHAKYEDETAKAIDEGKLQSSLDAAASDSPFTVIGAAKTADDQSTEVPTADDGNKMEWWMILIIVLASVSGCCCMGVALAFFMLSSRKKDQDLEKLVVADEGLGPSPTPNGPVTVVELEDGLFDDSDAEDEDPHISEERDNDSWKEDDSTVNEIHEDPSEHTDSDSEWEESGDSDSEDGSDDGLERSPLYPLPKSVIHDDSDDDDTEKMEAQPFWDDADSSRDEWLGDDATVQVEESVAGAVDEESDYDDTWEHENEDGKKDDEEQDNIVAEADPLLRENFAEDPPIAASNGDPPTGNSGETVYSVEIPSVSPSGVEPEESVPSDNSSRSDQKEGGWEDDSDSVIDDAGESLFDPKNEAPSMSLALGDAGSDSETGPRESENVRAPMMADPLDDESAAASGIDEVGAAQPMAPLNDAGSGVLSDADECMEELLSANADRSLRNDDDNVSCVYATSDDHSCDGGDEWEDEMTDGGNDDEVTTHAEERSNHPSIGGGTASHAENGGLEGTPALTTGAASSSTTRASTVSASNYHSRFLESDSSEDEWEDEEENSKE</sequence>
<feature type="signal peptide" evidence="3">
    <location>
        <begin position="1"/>
        <end position="21"/>
    </location>
</feature>
<dbReference type="InterPro" id="IPR050904">
    <property type="entry name" value="Adhesion/Biosynth-related"/>
</dbReference>
<keyword evidence="2" id="KW-0472">Membrane</keyword>
<dbReference type="OrthoDB" id="286301at2759"/>
<proteinExistence type="predicted"/>
<reference evidence="5" key="1">
    <citation type="submission" date="2020-06" db="EMBL/GenBank/DDBJ databases">
        <authorList>
            <consortium name="Plant Systems Biology data submission"/>
        </authorList>
    </citation>
    <scope>NUCLEOTIDE SEQUENCE</scope>
    <source>
        <strain evidence="5">D6</strain>
    </source>
</reference>
<feature type="compositionally biased region" description="Polar residues" evidence="1">
    <location>
        <begin position="38"/>
        <end position="48"/>
    </location>
</feature>
<feature type="compositionally biased region" description="Low complexity" evidence="1">
    <location>
        <begin position="458"/>
        <end position="487"/>
    </location>
</feature>
<feature type="domain" description="FAS1" evidence="4">
    <location>
        <begin position="996"/>
        <end position="1125"/>
    </location>
</feature>
<protein>
    <submittedName>
        <fullName evidence="5">Transforming growth factor, beta-induced, 68kDa</fullName>
    </submittedName>
</protein>
<dbReference type="PANTHER" id="PTHR10900">
    <property type="entry name" value="PERIOSTIN-RELATED"/>
    <property type="match status" value="1"/>
</dbReference>
<feature type="region of interest" description="Disordered" evidence="1">
    <location>
        <begin position="436"/>
        <end position="560"/>
    </location>
</feature>
<feature type="region of interest" description="Disordered" evidence="1">
    <location>
        <begin position="38"/>
        <end position="100"/>
    </location>
</feature>
<name>A0A9N8H3H4_9STRA</name>
<feature type="compositionally biased region" description="Basic and acidic residues" evidence="1">
    <location>
        <begin position="1527"/>
        <end position="1558"/>
    </location>
</feature>
<evidence type="ECO:0000313" key="6">
    <source>
        <dbReference type="Proteomes" id="UP001153069"/>
    </source>
</evidence>
<feature type="compositionally biased region" description="Low complexity" evidence="1">
    <location>
        <begin position="1263"/>
        <end position="1278"/>
    </location>
</feature>
<dbReference type="Gene3D" id="2.30.180.10">
    <property type="entry name" value="FAS1 domain"/>
    <property type="match status" value="5"/>
</dbReference>
<dbReference type="Pfam" id="PF02469">
    <property type="entry name" value="Fasciclin"/>
    <property type="match status" value="5"/>
</dbReference>
<feature type="domain" description="FAS1" evidence="4">
    <location>
        <begin position="702"/>
        <end position="842"/>
    </location>
</feature>
<comment type="caution">
    <text evidence="5">The sequence shown here is derived from an EMBL/GenBank/DDBJ whole genome shotgun (WGS) entry which is preliminary data.</text>
</comment>
<dbReference type="InterPro" id="IPR000782">
    <property type="entry name" value="FAS1_domain"/>
</dbReference>
<dbReference type="EMBL" id="CAICTM010000059">
    <property type="protein sequence ID" value="CAB9499421.1"/>
    <property type="molecule type" value="Genomic_DNA"/>
</dbReference>